<dbReference type="PROSITE" id="PS00330">
    <property type="entry name" value="HEMOLYSIN_CALCIUM"/>
    <property type="match status" value="1"/>
</dbReference>
<dbReference type="InterPro" id="IPR013519">
    <property type="entry name" value="Int_alpha_beta-p"/>
</dbReference>
<dbReference type="RefSeq" id="WP_216960766.1">
    <property type="nucleotide sequence ID" value="NZ_JAHOPB010000001.1"/>
</dbReference>
<dbReference type="InterPro" id="IPR018511">
    <property type="entry name" value="Hemolysin-typ_Ca-bd_CS"/>
</dbReference>
<evidence type="ECO:0000256" key="2">
    <source>
        <dbReference type="SAM" id="MobiDB-lite"/>
    </source>
</evidence>
<proteinExistence type="predicted"/>
<keyword evidence="1" id="KW-0378">Hydrolase</keyword>
<gene>
    <name evidence="3" type="ORF">KQ910_13260</name>
</gene>
<name>A0ABS6IJG1_9HYPH</name>
<feature type="region of interest" description="Disordered" evidence="2">
    <location>
        <begin position="1931"/>
        <end position="1951"/>
    </location>
</feature>
<dbReference type="InterPro" id="IPR013517">
    <property type="entry name" value="FG-GAP"/>
</dbReference>
<dbReference type="SMART" id="SM00191">
    <property type="entry name" value="Int_alpha"/>
    <property type="match status" value="14"/>
</dbReference>
<dbReference type="Proteomes" id="UP000727907">
    <property type="component" value="Unassembled WGS sequence"/>
</dbReference>
<dbReference type="PANTHER" id="PTHR23221:SF7">
    <property type="entry name" value="PHOSPHATIDYLINOSITOL-GLYCAN-SPECIFIC PHOSPHOLIPASE D"/>
    <property type="match status" value="1"/>
</dbReference>
<evidence type="ECO:0000313" key="3">
    <source>
        <dbReference type="EMBL" id="MBU8874737.1"/>
    </source>
</evidence>
<dbReference type="Pfam" id="PF00353">
    <property type="entry name" value="HemolysinCabind"/>
    <property type="match status" value="13"/>
</dbReference>
<evidence type="ECO:0000313" key="4">
    <source>
        <dbReference type="Proteomes" id="UP000727907"/>
    </source>
</evidence>
<organism evidence="3 4">
    <name type="scientific">Reyranella humidisoli</name>
    <dbReference type="NCBI Taxonomy" id="2849149"/>
    <lineage>
        <taxon>Bacteria</taxon>
        <taxon>Pseudomonadati</taxon>
        <taxon>Pseudomonadota</taxon>
        <taxon>Alphaproteobacteria</taxon>
        <taxon>Hyphomicrobiales</taxon>
        <taxon>Reyranellaceae</taxon>
        <taxon>Reyranella</taxon>
    </lineage>
</organism>
<sequence length="2207" mass="216813">MTGVRVAFPANIDVVSLDGLNGTRLEGTLYDASGASVASAGDINGDGFDDVIINAAGGYGTYINNPGGSYVVFGKAGGLGALVELSGLDGSDGFKLSGSSYGVQSVASAGDVNGDGYDDLILGAPSDGVGGANNGVSYVVFGKASGFAADIHLSTLNGANGFALNGVALGNEAGWSVASAGDVNNDGYDDLIIGATSAGTPGVWQGASYVVFGKAAGFSASMNLSSLNGTNGFAIIGGKANDEGGWSVASAGDVNGDGYDDVIVGARSADPNGDQSGASYVVFGKGSGFTSTLNISTLNGTNGFKLSGGAISDFSGFSVSSAGDINGDGFADLIVGAPGVSLNGSGSGASYVVFGKASGFTANLNLSTLTGSNGFRIVGAPASDGQSIGYSVASAGDFNGDGYDDLIIGAIGDDSRSQNSGASYVLFGKAAGFGASFDLSTVNGANGFKVIGAGGWDMTGWSVASAGDVNNDGYDDLIIGAPQHIAGLPGEGRSYVIYGHAGALGTDQPPPSLAYLDGSNGFKLSGAVDSDYAGKSVASAGDINGDGFDDVIVGAWRADAGAADAGASYVVFGKAGGFLSDIQLSALNGNDGFKLSGVAANDRSGYSVASAGDINGDGYDDLIVGAALADPNGNSSGASYVVFGKASGFTANFNLSTLNGSNGFKLSGGAASDKSGFSVASAGDFNGDGFDDLIVGAPGAKVGSAYGAGSAYIVYGKASGFAANFSLSSLSGGNGFKLTGVVGADAAGTSVAAAGDVNGDGYDDVIVGAPWTGGTGGSYVLFGQASGLGASFALSTLNGSNGFKLSGVAGADGSGVSVASAGDVNGDGFADLIVGAPNADPHGTSSGTSYVVFGKASGFAANIDLSTLSGSNGFRLTGAAADDSSGVSVSSAGDFNGDGVDDLVIGAVRADSNGTNSGTTYVIFGRTSGFSAEIDLSSLDASAGFALKGGRAGDWSGGSVASAGDVNGDGYDDLIIGAERGMPNGLNSGAAYVVFGGAFGGTVTTTGTAAAEMLIGGASNDALTGGGGGDVFHAGAGNDRLVVADLAFRMADGGGGADTLALSGVGLTLDLSNPLVAAKLEDIERIDLTGTGNNTLIVNQRAVLGGVGAETAGGKHILVVERDAGDVVQFVEAGWAKTGSVTNADGTFDRWVLGNAEVHVEQVAPTTGAVIVGTAGNDVISTTVTVPGQLLATDLADTIDGGAGDDVLDSGGGNDALYGGADNDTLIGGAATAGGTNQLWGGTGSDTASYAGTTGAVHADLAAQVAYIDGVLVDQMNSIENLIGGSGDDVLTGDAGANVLAGKLGNDTYVIGAGDTVVEAAGEGTDTVRASIDYTLGANLENLVLIGMANLSGTGNGLVNVLTGNAGHNLLDGGAGADTMVGGLGDDTYVVGSVADLVVEEMGAGTDTVLSSITYTLTANVENLELTGTDAINGTGNALDNWLTGNAAVNILSGGLGKDTYLIDSLDDTIVEVAGEGTDTVRASIDYTLGSNLENLVLTGTANLNGTGNGLVNILTGNAGDNLLDGGAGADTMAGGLGNDTYVIGAGDVILEAAGEGTDTVRSSISYTLTANVEELVLIGIGTLSGTGNALANNLIGGDGLNVLDGGEGADTMAGRLGNDTYVVDDLGDVVVEAANEGVDTVRAWVDHTLTANVEKIVLQGTAHLKGTGNALDNGLTGNAGNNLLDGGTGADTMVGGLGDDTYIVDNAGDVASEEADAGLDTVRSSVSLRLRSHVENLALAGSDGINGTGNDLANVLTGNAGNNVLDGGVGDDTMAGGVGDDTYVMDVATDKITELVGQGMDTVQASFTYVLRTNFENLTLTGSSAISAVGNAVDNVLIGNAGANALDGRAGADTMQGGAGDDTYYVENAGDVVIEVAGKGADAVKAWLDYTLSEHVEKLVLQGTDDLNGTGNSLDNTLVGNAGNNVLDGGAGADSMSGEEGDDTFFIDNAGDRASEDAGEGFDTLFSSLSYVLRPNLEKLVLTGTADINGVGNAENNTLDGNDGGNTLDGRAGADTMTGGLGDDKYVVDSAGDVVVELADQGIDSVRSWISYTLGGNLEKLTLYGAANLDGAGNDLINTVIGNSGRNILDGGLGSDTLSGEGGGDTFRFSTALGTSNVDKILVFDHAADTIQLDDAIFAALGTGALGAGAFNTGTVATQADDRILFDTASKSLYYDADGVGGVAAIRFATIATLTGTLDHTDFFVV</sequence>
<reference evidence="3 4" key="1">
    <citation type="submission" date="2021-06" db="EMBL/GenBank/DDBJ databases">
        <authorList>
            <person name="Lee D.H."/>
        </authorList>
    </citation>
    <scope>NUCLEOTIDE SEQUENCE [LARGE SCALE GENOMIC DNA]</scope>
    <source>
        <strain evidence="3 4">MMS21-HV4-11</strain>
    </source>
</reference>
<protein>
    <submittedName>
        <fullName evidence="3">FG-GAP repeat protein</fullName>
    </submittedName>
</protein>
<dbReference type="InterPro" id="IPR001343">
    <property type="entry name" value="Hemolysn_Ca-bd"/>
</dbReference>
<dbReference type="EMBL" id="JAHOPB010000001">
    <property type="protein sequence ID" value="MBU8874737.1"/>
    <property type="molecule type" value="Genomic_DNA"/>
</dbReference>
<keyword evidence="4" id="KW-1185">Reference proteome</keyword>
<dbReference type="Pfam" id="PF01839">
    <property type="entry name" value="FG-GAP"/>
    <property type="match status" value="14"/>
</dbReference>
<accession>A0ABS6IJG1</accession>
<dbReference type="PANTHER" id="PTHR23221">
    <property type="entry name" value="GLYCOSYLPHOSPHATIDYLINOSITOL PHOSPHOLIPASE D"/>
    <property type="match status" value="1"/>
</dbReference>
<evidence type="ECO:0000256" key="1">
    <source>
        <dbReference type="ARBA" id="ARBA00022801"/>
    </source>
</evidence>
<dbReference type="PROSITE" id="PS51470">
    <property type="entry name" value="FG_GAP"/>
    <property type="match status" value="13"/>
</dbReference>
<comment type="caution">
    <text evidence="3">The sequence shown here is derived from an EMBL/GenBank/DDBJ whole genome shotgun (WGS) entry which is preliminary data.</text>
</comment>